<dbReference type="GO" id="GO:0006974">
    <property type="term" value="P:DNA damage response"/>
    <property type="evidence" value="ECO:0007669"/>
    <property type="project" value="TreeGrafter"/>
</dbReference>
<dbReference type="InterPro" id="IPR005123">
    <property type="entry name" value="Oxoglu/Fe-dep_dioxygenase_dom"/>
</dbReference>
<evidence type="ECO:0000313" key="7">
    <source>
        <dbReference type="EMBL" id="CAB4133681.1"/>
    </source>
</evidence>
<evidence type="ECO:0000259" key="6">
    <source>
        <dbReference type="PROSITE" id="PS51471"/>
    </source>
</evidence>
<keyword evidence="3" id="KW-0223">Dioxygenase</keyword>
<protein>
    <submittedName>
        <fullName evidence="7">PiuC Uncharacterized iron-regulated protein</fullName>
    </submittedName>
</protein>
<dbReference type="InterPro" id="IPR006620">
    <property type="entry name" value="Pro_4_hyd_alph"/>
</dbReference>
<gene>
    <name evidence="7" type="ORF">UFOVP257_403</name>
</gene>
<evidence type="ECO:0000256" key="5">
    <source>
        <dbReference type="ARBA" id="ARBA00023004"/>
    </source>
</evidence>
<proteinExistence type="predicted"/>
<evidence type="ECO:0000256" key="2">
    <source>
        <dbReference type="ARBA" id="ARBA00022723"/>
    </source>
</evidence>
<evidence type="ECO:0000256" key="3">
    <source>
        <dbReference type="ARBA" id="ARBA00022964"/>
    </source>
</evidence>
<dbReference type="InterPro" id="IPR023550">
    <property type="entry name" value="PKHD_hydroxylase"/>
</dbReference>
<dbReference type="GO" id="GO:0031418">
    <property type="term" value="F:L-ascorbic acid binding"/>
    <property type="evidence" value="ECO:0007669"/>
    <property type="project" value="InterPro"/>
</dbReference>
<dbReference type="GO" id="GO:0016706">
    <property type="term" value="F:2-oxoglutarate-dependent dioxygenase activity"/>
    <property type="evidence" value="ECO:0007669"/>
    <property type="project" value="InterPro"/>
</dbReference>
<keyword evidence="2" id="KW-0479">Metal-binding</keyword>
<accession>A0A6J5LHL3</accession>
<feature type="domain" description="Fe2OG dioxygenase" evidence="6">
    <location>
        <begin position="97"/>
        <end position="193"/>
    </location>
</feature>
<dbReference type="PANTHER" id="PTHR41536">
    <property type="entry name" value="PKHD-TYPE HYDROXYLASE YBIX"/>
    <property type="match status" value="1"/>
</dbReference>
<dbReference type="Pfam" id="PF13640">
    <property type="entry name" value="2OG-FeII_Oxy_3"/>
    <property type="match status" value="1"/>
</dbReference>
<keyword evidence="5" id="KW-0408">Iron</keyword>
<dbReference type="PANTHER" id="PTHR41536:SF1">
    <property type="entry name" value="PKHD-TYPE HYDROXYLASE YBIX"/>
    <property type="match status" value="1"/>
</dbReference>
<keyword evidence="4" id="KW-0560">Oxidoreductase</keyword>
<reference evidence="7" key="1">
    <citation type="submission" date="2020-04" db="EMBL/GenBank/DDBJ databases">
        <authorList>
            <person name="Chiriac C."/>
            <person name="Salcher M."/>
            <person name="Ghai R."/>
            <person name="Kavagutti S V."/>
        </authorList>
    </citation>
    <scope>NUCLEOTIDE SEQUENCE</scope>
</reference>
<dbReference type="SMART" id="SM00702">
    <property type="entry name" value="P4Hc"/>
    <property type="match status" value="1"/>
</dbReference>
<dbReference type="PROSITE" id="PS51471">
    <property type="entry name" value="FE2OG_OXY"/>
    <property type="match status" value="1"/>
</dbReference>
<dbReference type="InterPro" id="IPR044862">
    <property type="entry name" value="Pro_4_hyd_alph_FE2OG_OXY"/>
</dbReference>
<name>A0A6J5LHL3_9CAUD</name>
<organism evidence="7">
    <name type="scientific">uncultured Caudovirales phage</name>
    <dbReference type="NCBI Taxonomy" id="2100421"/>
    <lineage>
        <taxon>Viruses</taxon>
        <taxon>Duplodnaviria</taxon>
        <taxon>Heunggongvirae</taxon>
        <taxon>Uroviricota</taxon>
        <taxon>Caudoviricetes</taxon>
        <taxon>Peduoviridae</taxon>
        <taxon>Maltschvirus</taxon>
        <taxon>Maltschvirus maltsch</taxon>
    </lineage>
</organism>
<dbReference type="EMBL" id="LR796274">
    <property type="protein sequence ID" value="CAB4133681.1"/>
    <property type="molecule type" value="Genomic_DNA"/>
</dbReference>
<evidence type="ECO:0000256" key="1">
    <source>
        <dbReference type="ARBA" id="ARBA00001961"/>
    </source>
</evidence>
<sequence length="197" mass="23258">MDKVSYDWWLDMADMEFFAWYDEIFTEEELDIIEKLVSDNDLYDGEIAGEVKKDLSVRDSKIKFINSSDLKNRWIFERFTGLVNNANERFFKFELSRLESLQYTVYNEGQYYKEHMDMGYRNPNNAIRKLSFTLQLTNPDEYEGGDLIIKHGSTPDVARKNRGAITFFPSYIMHEVTPVTRGTRKSIVGWVTGPRWK</sequence>
<dbReference type="Gene3D" id="2.60.120.620">
    <property type="entry name" value="q2cbj1_9rhob like domain"/>
    <property type="match status" value="1"/>
</dbReference>
<evidence type="ECO:0000256" key="4">
    <source>
        <dbReference type="ARBA" id="ARBA00023002"/>
    </source>
</evidence>
<dbReference type="GO" id="GO:0005506">
    <property type="term" value="F:iron ion binding"/>
    <property type="evidence" value="ECO:0007669"/>
    <property type="project" value="InterPro"/>
</dbReference>
<comment type="cofactor">
    <cofactor evidence="1">
        <name>L-ascorbate</name>
        <dbReference type="ChEBI" id="CHEBI:38290"/>
    </cofactor>
</comment>